<gene>
    <name evidence="4" type="ORF">TBK1r_55020</name>
</gene>
<dbReference type="InterPro" id="IPR036909">
    <property type="entry name" value="Cyt_c-like_dom_sf"/>
</dbReference>
<dbReference type="InterPro" id="IPR022655">
    <property type="entry name" value="DUF1553"/>
</dbReference>
<dbReference type="EMBL" id="CP036432">
    <property type="protein sequence ID" value="QDV86483.1"/>
    <property type="molecule type" value="Genomic_DNA"/>
</dbReference>
<feature type="domain" description="DUF1553" evidence="2">
    <location>
        <begin position="759"/>
        <end position="1012"/>
    </location>
</feature>
<dbReference type="Pfam" id="PF07583">
    <property type="entry name" value="PSCyt2"/>
    <property type="match status" value="1"/>
</dbReference>
<dbReference type="Pfam" id="PF07587">
    <property type="entry name" value="PSD1"/>
    <property type="match status" value="1"/>
</dbReference>
<reference evidence="4 5" key="1">
    <citation type="submission" date="2019-02" db="EMBL/GenBank/DDBJ databases">
        <title>Deep-cultivation of Planctomycetes and their phenomic and genomic characterization uncovers novel biology.</title>
        <authorList>
            <person name="Wiegand S."/>
            <person name="Jogler M."/>
            <person name="Boedeker C."/>
            <person name="Pinto D."/>
            <person name="Vollmers J."/>
            <person name="Rivas-Marin E."/>
            <person name="Kohn T."/>
            <person name="Peeters S.H."/>
            <person name="Heuer A."/>
            <person name="Rast P."/>
            <person name="Oberbeckmann S."/>
            <person name="Bunk B."/>
            <person name="Jeske O."/>
            <person name="Meyerdierks A."/>
            <person name="Storesund J.E."/>
            <person name="Kallscheuer N."/>
            <person name="Luecker S."/>
            <person name="Lage O.M."/>
            <person name="Pohl T."/>
            <person name="Merkel B.J."/>
            <person name="Hornburger P."/>
            <person name="Mueller R.-W."/>
            <person name="Bruemmer F."/>
            <person name="Labrenz M."/>
            <person name="Spormann A.M."/>
            <person name="Op den Camp H."/>
            <person name="Overmann J."/>
            <person name="Amann R."/>
            <person name="Jetten M.S.M."/>
            <person name="Mascher T."/>
            <person name="Medema M.H."/>
            <person name="Devos D.P."/>
            <person name="Kaster A.-K."/>
            <person name="Ovreas L."/>
            <person name="Rohde M."/>
            <person name="Galperin M.Y."/>
            <person name="Jogler C."/>
        </authorList>
    </citation>
    <scope>NUCLEOTIDE SEQUENCE [LARGE SCALE GENOMIC DNA]</scope>
    <source>
        <strain evidence="4 5">TBK1r</strain>
    </source>
</reference>
<accession>A0ABX5XWT6</accession>
<feature type="domain" description="DUF1549" evidence="1">
    <location>
        <begin position="221"/>
        <end position="432"/>
    </location>
</feature>
<dbReference type="PANTHER" id="PTHR35889">
    <property type="entry name" value="CYCLOINULO-OLIGOSACCHARIDE FRUCTANOTRANSFERASE-RELATED"/>
    <property type="match status" value="1"/>
</dbReference>
<evidence type="ECO:0000313" key="4">
    <source>
        <dbReference type="EMBL" id="QDV86483.1"/>
    </source>
</evidence>
<keyword evidence="5" id="KW-1185">Reference proteome</keyword>
<evidence type="ECO:0000259" key="1">
    <source>
        <dbReference type="Pfam" id="PF07583"/>
    </source>
</evidence>
<evidence type="ECO:0000259" key="3">
    <source>
        <dbReference type="Pfam" id="PF07635"/>
    </source>
</evidence>
<sequence length="1046" mass="117900">MQSPVGTLRFWYLTPFPLDVLLQVEYRLVCVSRFDQRGEEVTSIRQFVWRCVLTLGFLACPWVGIAPAESPAVSPTGEQLEFFEKEVRPLLAEHCYSCHSADSKKLQAGLRVDSLAAMLRGGDSGEAVVPGDVDGSLLIEAVRYESYEMPPKGKLPAEDIETLERWVEIGAPWPHEDAPEETATRPEFDLEQRSQDYWVWQPIRSPQPPEVKHDTWPRQSLDHFVLYRLEQAGLKPSTDADRSALLRRVCFDLIGLPPTPEQAERFLGDQSPQALQRLVDELLDSPHFGERWGRHWLDLVRYAESRGHEFDNDAPNAFQYRDYIIRALNADVPYDQLIREHIAGDLLERPRTNPDEGFNESILGTGFWFLGEWVHSPVDILKDESDRFDNMIDVMSKAFLGVTVSCARCHDHKFDAISTADYYSLTGFLQGSDYRQVRFESIEHNRKIADSLSAVDAKYQSSVEQLLVERQLAPEPVAPMKPELAAAIVFDYETLSADQFYQDGFLFGDRPRRAGQSIVAEKDDKPVIEFTSVSAAVSDPFWNGLQSVSETGMNNRSRLANLPRSGRTLRTPTFTLTDGNVACRVRGAGHVVACVDSHRLIAGPLHGETIKAIKATDDWVQLNLNRYVGHRLHLEFTPDENAQLEVSLITQGASKSDRQRLQQRQQSIAAGVEKMASQAREILADELSEIARLWSQERSQLQSQIMHRSRLAMAMLDGTGEDASVYIRGNSSKPGQIEPRHFLTAVSGDDPMEIRSGSGRRELAEHINDPGNPLTSRVIVNRIWHYLIGRGIVPTTDDFGVLGQRPTHPDLLDHLATQFRQDGQSLKRMIRRIVLSRTYQMSSLADPAAVAADPKNLLFHHRPPKRLEGEVIRDALLSISGALDPVQFGEPIPIHLTAFMDGRGRPGRSGPLDGARRRSIYTAVRRNFLSPFMLTFDTPVPFSTMGRRNVSNVPAQALILMNDPLVVQLAGQWADRARSLHSSSEPRIRWMYTSAFARQPTEQELAVAQAFLDSQRDARQVDPDDAELWSDFAHALINTKEFIFLR</sequence>
<feature type="domain" description="Cytochrome C Planctomycete-type" evidence="3">
    <location>
        <begin position="95"/>
        <end position="153"/>
    </location>
</feature>
<proteinExistence type="predicted"/>
<dbReference type="InterPro" id="IPR011444">
    <property type="entry name" value="DUF1549"/>
</dbReference>
<name>A0ABX5XWT6_9BACT</name>
<dbReference type="Proteomes" id="UP000318081">
    <property type="component" value="Chromosome"/>
</dbReference>
<dbReference type="PANTHER" id="PTHR35889:SF3">
    <property type="entry name" value="F-BOX DOMAIN-CONTAINING PROTEIN"/>
    <property type="match status" value="1"/>
</dbReference>
<protein>
    <submittedName>
        <fullName evidence="4">Planctomycete cytochrome C</fullName>
    </submittedName>
</protein>
<evidence type="ECO:0000259" key="2">
    <source>
        <dbReference type="Pfam" id="PF07587"/>
    </source>
</evidence>
<dbReference type="InterPro" id="IPR011429">
    <property type="entry name" value="Cyt_c_Planctomycete-type"/>
</dbReference>
<dbReference type="Pfam" id="PF07635">
    <property type="entry name" value="PSCyt1"/>
    <property type="match status" value="1"/>
</dbReference>
<evidence type="ECO:0000313" key="5">
    <source>
        <dbReference type="Proteomes" id="UP000318081"/>
    </source>
</evidence>
<dbReference type="SUPFAM" id="SSF46626">
    <property type="entry name" value="Cytochrome c"/>
    <property type="match status" value="1"/>
</dbReference>
<organism evidence="4 5">
    <name type="scientific">Stieleria magnilauensis</name>
    <dbReference type="NCBI Taxonomy" id="2527963"/>
    <lineage>
        <taxon>Bacteria</taxon>
        <taxon>Pseudomonadati</taxon>
        <taxon>Planctomycetota</taxon>
        <taxon>Planctomycetia</taxon>
        <taxon>Pirellulales</taxon>
        <taxon>Pirellulaceae</taxon>
        <taxon>Stieleria</taxon>
    </lineage>
</organism>